<gene>
    <name evidence="1" type="ORF">G6O67_006873</name>
</gene>
<evidence type="ECO:0000313" key="2">
    <source>
        <dbReference type="Proteomes" id="UP000557566"/>
    </source>
</evidence>
<proteinExistence type="predicted"/>
<dbReference type="Proteomes" id="UP000557566">
    <property type="component" value="Unassembled WGS sequence"/>
</dbReference>
<keyword evidence="2" id="KW-1185">Reference proteome</keyword>
<evidence type="ECO:0000313" key="1">
    <source>
        <dbReference type="EMBL" id="KAF4506832.1"/>
    </source>
</evidence>
<dbReference type="EMBL" id="JAAVMX010000007">
    <property type="protein sequence ID" value="KAF4506832.1"/>
    <property type="molecule type" value="Genomic_DNA"/>
</dbReference>
<sequence>MFARRFGMDFLDVKIPEVRPDIVRWKPVFPDIRPEHQAKTQELREQLSRKIRDLRERGGSRKQQVEQV</sequence>
<comment type="caution">
    <text evidence="1">The sequence shown here is derived from an EMBL/GenBank/DDBJ whole genome shotgun (WGS) entry which is preliminary data.</text>
</comment>
<protein>
    <submittedName>
        <fullName evidence="1">Uncharacterized protein</fullName>
    </submittedName>
</protein>
<dbReference type="AlphaFoldDB" id="A0A8H4LXE7"/>
<organism evidence="1 2">
    <name type="scientific">Ophiocordyceps sinensis</name>
    <dbReference type="NCBI Taxonomy" id="72228"/>
    <lineage>
        <taxon>Eukaryota</taxon>
        <taxon>Fungi</taxon>
        <taxon>Dikarya</taxon>
        <taxon>Ascomycota</taxon>
        <taxon>Pezizomycotina</taxon>
        <taxon>Sordariomycetes</taxon>
        <taxon>Hypocreomycetidae</taxon>
        <taxon>Hypocreales</taxon>
        <taxon>Ophiocordycipitaceae</taxon>
        <taxon>Ophiocordyceps</taxon>
    </lineage>
</organism>
<name>A0A8H4LXE7_9HYPO</name>
<accession>A0A8H4LXE7</accession>
<reference evidence="1 2" key="1">
    <citation type="journal article" date="2020" name="Genome Biol. Evol.">
        <title>A new high-quality draft genome assembly of the Chinese cordyceps Ophiocordyceps sinensis.</title>
        <authorList>
            <person name="Shu R."/>
            <person name="Zhang J."/>
            <person name="Meng Q."/>
            <person name="Zhang H."/>
            <person name="Zhou G."/>
            <person name="Li M."/>
            <person name="Wu P."/>
            <person name="Zhao Y."/>
            <person name="Chen C."/>
            <person name="Qin Q."/>
        </authorList>
    </citation>
    <scope>NUCLEOTIDE SEQUENCE [LARGE SCALE GENOMIC DNA]</scope>
    <source>
        <strain evidence="1 2">IOZ07</strain>
    </source>
</reference>